<sequence length="986" mass="110199">MMMRTKADPCQHFTASTCRRFIPCLTAIPCQQATAGVGKITRGSLPNQHVTLPGLSGSQDLRKDRGSTEGSTVSKRANMQAVESLLHSGYFHPTLRYWQTCASDLTPENLIYPIFVTDSPDAVEQIASLPGQARYGVNKLEGMLRPLVENGLKCVLIFGVPAKIAKDERGSGADTDDTPAVLAVKKIKAIFPGLLMACDVCLCPYTSHGHCGILREDGTLDNAASCQRLAEVALAYAQAGCHIIAPSDMMDGRVGAIKQSLMSNEMGNKVAVMSYSAKFASCFYGPFRDAAQSKPAFGDRRCYQLPPGARGLALRAVDRDVKEGADMLMVKPGLPYLDIVREVKDKYPTHPLAVYNVSGEFAMLWHAAQAGAFDLRTAVLESMTAFRRAGADIIITYYTPELLTWLKELTKGQDVRMDEGPSLPDSLVLEIFLCLPHDAVLSAGLACRQWLAVSRDEFLWRELFYSYYRIPRAVPRHPAAVSWYREFKRLFDCIPCVEVQTLREHHDQVLHLAFSHHGHLFSSCSKDCTVKLWDTERPDGTIAMVHSSSMRQFNWGYTQFSQFNADDTLLLVSGVYLGPHHSSSGEIAVISLENYNLLSRVRNKPYDVFGCWLNNTHLISGNLHWIGNMTSCSVLWLNKAFQDVESENINVVKRLFKIQNINASTIRTVMVAHCRRHDSPDLLLDYEAQSQTLNHQPLLFDLGTTDSDEEEEEECRSQVRQQGLLASHPSHLTTTGLEHVIQGRQSVDSEVRELETRWARLIGKAHTKAPDPNMLSSPAGEEEDKTYLLFTTGEERSADEFFDSLDHVIDIHGHIIGMGLSPDHRYLYVNSRAWPAGCVISDPMSPPPIAEEIDLHVIDLKNLQEERRSLRAHRAFTPNDECFFIFLDVSRDFVASGAEDKHGYIWDRHYNICLAKLQHDDVVNSVAFSSADQELLFSASDDSTIKVWRSPRMVRMAQANTRPPRPRNLLSWLGRTKNTSPSGGKP</sequence>
<dbReference type="Proteomes" id="UP001157502">
    <property type="component" value="Chromosome 31"/>
</dbReference>
<evidence type="ECO:0000313" key="2">
    <source>
        <dbReference type="Proteomes" id="UP001157502"/>
    </source>
</evidence>
<organism evidence="1 2">
    <name type="scientific">Dallia pectoralis</name>
    <name type="common">Alaska blackfish</name>
    <dbReference type="NCBI Taxonomy" id="75939"/>
    <lineage>
        <taxon>Eukaryota</taxon>
        <taxon>Metazoa</taxon>
        <taxon>Chordata</taxon>
        <taxon>Craniata</taxon>
        <taxon>Vertebrata</taxon>
        <taxon>Euteleostomi</taxon>
        <taxon>Actinopterygii</taxon>
        <taxon>Neopterygii</taxon>
        <taxon>Teleostei</taxon>
        <taxon>Protacanthopterygii</taxon>
        <taxon>Esociformes</taxon>
        <taxon>Umbridae</taxon>
        <taxon>Dallia</taxon>
    </lineage>
</organism>
<proteinExistence type="predicted"/>
<gene>
    <name evidence="1" type="ORF">DPEC_G00325140</name>
</gene>
<accession>A0ACC2FB65</accession>
<reference evidence="1" key="1">
    <citation type="submission" date="2021-05" db="EMBL/GenBank/DDBJ databases">
        <authorList>
            <person name="Pan Q."/>
            <person name="Jouanno E."/>
            <person name="Zahm M."/>
            <person name="Klopp C."/>
            <person name="Cabau C."/>
            <person name="Louis A."/>
            <person name="Berthelot C."/>
            <person name="Parey E."/>
            <person name="Roest Crollius H."/>
            <person name="Montfort J."/>
            <person name="Robinson-Rechavi M."/>
            <person name="Bouchez O."/>
            <person name="Lampietro C."/>
            <person name="Lopez Roques C."/>
            <person name="Donnadieu C."/>
            <person name="Postlethwait J."/>
            <person name="Bobe J."/>
            <person name="Dillon D."/>
            <person name="Chandos A."/>
            <person name="von Hippel F."/>
            <person name="Guiguen Y."/>
        </authorList>
    </citation>
    <scope>NUCLEOTIDE SEQUENCE</scope>
    <source>
        <strain evidence="1">YG-Jan2019</strain>
    </source>
</reference>
<dbReference type="EMBL" id="CM055758">
    <property type="protein sequence ID" value="KAJ7988591.1"/>
    <property type="molecule type" value="Genomic_DNA"/>
</dbReference>
<evidence type="ECO:0000313" key="1">
    <source>
        <dbReference type="EMBL" id="KAJ7988591.1"/>
    </source>
</evidence>
<comment type="caution">
    <text evidence="1">The sequence shown here is derived from an EMBL/GenBank/DDBJ whole genome shotgun (WGS) entry which is preliminary data.</text>
</comment>
<name>A0ACC2FB65_DALPE</name>
<protein>
    <submittedName>
        <fullName evidence="1">Uncharacterized protein</fullName>
    </submittedName>
</protein>
<keyword evidence="2" id="KW-1185">Reference proteome</keyword>